<dbReference type="EMBL" id="PYEP01000002">
    <property type="protein sequence ID" value="PSN08881.1"/>
    <property type="molecule type" value="Genomic_DNA"/>
</dbReference>
<dbReference type="InterPro" id="IPR008727">
    <property type="entry name" value="PAAR_motif"/>
</dbReference>
<name>A0A2P8VMU6_9ENTR</name>
<comment type="caution">
    <text evidence="1">The sequence shown here is derived from an EMBL/GenBank/DDBJ whole genome shotgun (WGS) entry which is preliminary data.</text>
</comment>
<dbReference type="Proteomes" id="UP000240212">
    <property type="component" value="Unassembled WGS sequence"/>
</dbReference>
<evidence type="ECO:0000313" key="2">
    <source>
        <dbReference type="Proteomes" id="UP000240212"/>
    </source>
</evidence>
<dbReference type="CDD" id="cd14744">
    <property type="entry name" value="PAAR_CT_2"/>
    <property type="match status" value="1"/>
</dbReference>
<protein>
    <recommendedName>
        <fullName evidence="3">PAAR domain-containing protein</fullName>
    </recommendedName>
</protein>
<evidence type="ECO:0000313" key="1">
    <source>
        <dbReference type="EMBL" id="PSN08881.1"/>
    </source>
</evidence>
<dbReference type="Pfam" id="PF05488">
    <property type="entry name" value="PAAR_motif"/>
    <property type="match status" value="1"/>
</dbReference>
<reference evidence="1 2" key="1">
    <citation type="submission" date="2018-03" db="EMBL/GenBank/DDBJ databases">
        <title>Draft genome sequence of the first documented clinical Siccibacter turicensis isolate in Austria.</title>
        <authorList>
            <person name="Lepuschitz S."/>
            <person name="Pekard-Amenitsch S."/>
            <person name="Haunold R."/>
            <person name="Schill S."/>
            <person name="Mach R."/>
            <person name="Allerberger F."/>
            <person name="Ruppitsch W."/>
            <person name="Forsythe S.J."/>
        </authorList>
    </citation>
    <scope>NUCLEOTIDE SEQUENCE [LARGE SCALE GENOMIC DNA]</scope>
    <source>
        <strain evidence="1 2">6100069499-17</strain>
    </source>
</reference>
<dbReference type="RefSeq" id="WP_106876574.1">
    <property type="nucleotide sequence ID" value="NZ_PYEP01000002.1"/>
</dbReference>
<gene>
    <name evidence="1" type="ORF">C7G83_05885</name>
</gene>
<accession>A0A2P8VMU6</accession>
<dbReference type="AlphaFoldDB" id="A0A2P8VMU6"/>
<dbReference type="OrthoDB" id="9204728at2"/>
<evidence type="ECO:0008006" key="3">
    <source>
        <dbReference type="Google" id="ProtNLM"/>
    </source>
</evidence>
<organism evidence="1 2">
    <name type="scientific">Siccibacter turicensis</name>
    <dbReference type="NCBI Taxonomy" id="357233"/>
    <lineage>
        <taxon>Bacteria</taxon>
        <taxon>Pseudomonadati</taxon>
        <taxon>Pseudomonadota</taxon>
        <taxon>Gammaproteobacteria</taxon>
        <taxon>Enterobacterales</taxon>
        <taxon>Enterobacteriaceae</taxon>
        <taxon>Siccibacter</taxon>
    </lineage>
</organism>
<sequence>MSKLKVITLGDKTTTGGIVENGALTVYCHGKLVALIGSMVYCPQCKTTGIINKTRPFNVYAEGKLVCLENDVVECACPLGTNRVTASPDAFEFIGYENGSVGMSTASFATIQARNMGDTYPTTAEFQAQRFSSFDSKPQDYTKICKPEDNDLLNGVFIWTETTSAGHAFISVHENNWIYVYTYGRFGRQGFATITGDGILNFLIGDDARLYYREELYGANARVFRIIEQPTQEIREVLESWWNAGTHPVITKDMGERTRRRGRVIDVYDLTGSNCTTHTVKAMKAAGSDIFDVRYISTTTQIPVSKDEDFTVPVSLQNHLAMLSADISSMKVIEVTDLFRKAYPNIEDFKPGAQSILHKGEEAAAGSASTIGSSTGISGGAVGGSFGGSYEVS</sequence>
<proteinExistence type="predicted"/>
<keyword evidence="2" id="KW-1185">Reference proteome</keyword>